<dbReference type="Gene3D" id="3.40.50.1000">
    <property type="entry name" value="HAD superfamily/HAD-like"/>
    <property type="match status" value="1"/>
</dbReference>
<keyword evidence="1" id="KW-0378">Hydrolase</keyword>
<protein>
    <submittedName>
        <fullName evidence="1">Haloacid dehalogenase domain protein hydrolase</fullName>
    </submittedName>
</protein>
<dbReference type="EMBL" id="CP002217">
    <property type="protein sequence ID" value="ADN56016.1"/>
    <property type="molecule type" value="Genomic_DNA"/>
</dbReference>
<dbReference type="eggNOG" id="COG0546">
    <property type="taxonomic scope" value="Bacteria"/>
</dbReference>
<organism evidence="1">
    <name type="scientific">Burkholderia sp. (strain CCGE1003)</name>
    <dbReference type="NCBI Taxonomy" id="640512"/>
    <lineage>
        <taxon>Bacteria</taxon>
        <taxon>Pseudomonadati</taxon>
        <taxon>Pseudomonadota</taxon>
        <taxon>Betaproteobacteria</taxon>
        <taxon>Burkholderiales</taxon>
        <taxon>Burkholderiaceae</taxon>
        <taxon>Burkholderia</taxon>
    </lineage>
</organism>
<dbReference type="InterPro" id="IPR036412">
    <property type="entry name" value="HAD-like_sf"/>
</dbReference>
<evidence type="ECO:0000313" key="1">
    <source>
        <dbReference type="EMBL" id="ADN56016.1"/>
    </source>
</evidence>
<accession>E1T3W8</accession>
<name>E1T3W8_BURSG</name>
<dbReference type="GO" id="GO:0016787">
    <property type="term" value="F:hydrolase activity"/>
    <property type="evidence" value="ECO:0007669"/>
    <property type="project" value="UniProtKB-KW"/>
</dbReference>
<reference evidence="1" key="1">
    <citation type="submission" date="2010-09" db="EMBL/GenBank/DDBJ databases">
        <title>Complete sequence of chromosome1 of Burkholderia sp. CCGE1003.</title>
        <authorList>
            <consortium name="US DOE Joint Genome Institute"/>
            <person name="Lucas S."/>
            <person name="Copeland A."/>
            <person name="Lapidus A."/>
            <person name="Cheng J.-F."/>
            <person name="Bruce D."/>
            <person name="Goodwin L."/>
            <person name="Pitluck S."/>
            <person name="Daligault H."/>
            <person name="Davenport K."/>
            <person name="Detter J.C."/>
            <person name="Han C."/>
            <person name="Tapia R."/>
            <person name="Land M."/>
            <person name="Hauser L."/>
            <person name="Jeffries C."/>
            <person name="Kyrpides N."/>
            <person name="Ivanova N."/>
            <person name="Ovchinnikova G."/>
            <person name="Martinez-Romero E."/>
            <person name="Rogel M.A."/>
            <person name="Auchtung J."/>
            <person name="Tiedje J.M."/>
            <person name="Woyke T."/>
        </authorList>
    </citation>
    <scope>NUCLEOTIDE SEQUENCE</scope>
    <source>
        <strain evidence="1">CCGE1003</strain>
    </source>
</reference>
<dbReference type="InterPro" id="IPR023214">
    <property type="entry name" value="HAD_sf"/>
</dbReference>
<dbReference type="AlphaFoldDB" id="E1T3W8"/>
<proteinExistence type="predicted"/>
<dbReference type="SUPFAM" id="SSF56784">
    <property type="entry name" value="HAD-like"/>
    <property type="match status" value="1"/>
</dbReference>
<dbReference type="STRING" id="640512.BC1003_0007"/>
<sequence>MDQRIILSDADNTLWDTDAVFAGAQLQFLEEVEAAIQIRCTEADRLDFVRRYDQELALQHHLHFRYPPIMLVFALSNGLTGMSAHTAATAAISGNLTKLISIPRGEEVVSNYQTFLNQTPPLLPGVVQGLRLAAESELPLYVITEGMIEKQRKILDSYNLSKMIRGVFEISKSIAGFERLKQRFAPSQIAVIGDQPDRDITPAKIVGLTTVAVPSRFRPAWNCEDEWADATYIAANYYEAVKWIQSSQFLS</sequence>
<dbReference type="OrthoDB" id="9131041at2"/>
<gene>
    <name evidence="1" type="ordered locus">BC1003_0007</name>
</gene>
<dbReference type="KEGG" id="bgf:BC1003_0007"/>
<dbReference type="HOGENOM" id="CLU_089896_0_0_4"/>
<dbReference type="Pfam" id="PF00702">
    <property type="entry name" value="Hydrolase"/>
    <property type="match status" value="1"/>
</dbReference>